<gene>
    <name evidence="1" type="ORF">TCIL3000_5_2660</name>
</gene>
<reference evidence="1" key="1">
    <citation type="journal article" date="2012" name="Proc. Natl. Acad. Sci. U.S.A.">
        <title>Antigenic diversity is generated by distinct evolutionary mechanisms in African trypanosome species.</title>
        <authorList>
            <person name="Jackson A.P."/>
            <person name="Berry A."/>
            <person name="Aslett M."/>
            <person name="Allison H.C."/>
            <person name="Burton P."/>
            <person name="Vavrova-Anderson J."/>
            <person name="Brown R."/>
            <person name="Browne H."/>
            <person name="Corton N."/>
            <person name="Hauser H."/>
            <person name="Gamble J."/>
            <person name="Gilderthorp R."/>
            <person name="Marcello L."/>
            <person name="McQuillan J."/>
            <person name="Otto T.D."/>
            <person name="Quail M.A."/>
            <person name="Sanders M.J."/>
            <person name="van Tonder A."/>
            <person name="Ginger M.L."/>
            <person name="Field M.C."/>
            <person name="Barry J.D."/>
            <person name="Hertz-Fowler C."/>
            <person name="Berriman M."/>
        </authorList>
    </citation>
    <scope>NUCLEOTIDE SEQUENCE</scope>
    <source>
        <strain evidence="1">IL3000</strain>
    </source>
</reference>
<name>G0UMZ5_TRYCI</name>
<sequence>MSQVSSTEDGRHIKQHLQKTSLADIIPSHYKSLSFTFPQFFALHFPPPCGLLFLSSFFKTSGDRQSENHRLHNLLGAPCSPAPQPFFLFQKLPGKRTVMIFHYFFYIRKNTLSSLFFSLFRTSTAR</sequence>
<evidence type="ECO:0000313" key="1">
    <source>
        <dbReference type="EMBL" id="CCC90554.1"/>
    </source>
</evidence>
<dbReference type="EMBL" id="HE575318">
    <property type="protein sequence ID" value="CCC90554.1"/>
    <property type="molecule type" value="Genomic_DNA"/>
</dbReference>
<protein>
    <submittedName>
        <fullName evidence="1">Uncharacterized protein</fullName>
    </submittedName>
</protein>
<proteinExistence type="predicted"/>
<dbReference type="AlphaFoldDB" id="G0UMZ5"/>
<organism evidence="1">
    <name type="scientific">Trypanosoma congolense (strain IL3000)</name>
    <dbReference type="NCBI Taxonomy" id="1068625"/>
    <lineage>
        <taxon>Eukaryota</taxon>
        <taxon>Discoba</taxon>
        <taxon>Euglenozoa</taxon>
        <taxon>Kinetoplastea</taxon>
        <taxon>Metakinetoplastina</taxon>
        <taxon>Trypanosomatida</taxon>
        <taxon>Trypanosomatidae</taxon>
        <taxon>Trypanosoma</taxon>
        <taxon>Nannomonas</taxon>
    </lineage>
</organism>
<accession>G0UMZ5</accession>